<dbReference type="RefSeq" id="WP_137998836.1">
    <property type="nucleotide sequence ID" value="NZ_SJDU01000262.1"/>
</dbReference>
<comment type="caution">
    <text evidence="1">The sequence shown here is derived from an EMBL/GenBank/DDBJ whole genome shotgun (WGS) entry which is preliminary data.</text>
</comment>
<gene>
    <name evidence="1" type="ORF">EZH24_09050</name>
</gene>
<name>A0ABY2TPE5_9SPIR</name>
<dbReference type="Proteomes" id="UP000310168">
    <property type="component" value="Unassembled WGS sequence"/>
</dbReference>
<evidence type="ECO:0000313" key="2">
    <source>
        <dbReference type="Proteomes" id="UP000310168"/>
    </source>
</evidence>
<organism evidence="1 2">
    <name type="scientific">Brachyspira catarrhinii</name>
    <dbReference type="NCBI Taxonomy" id="2528966"/>
    <lineage>
        <taxon>Bacteria</taxon>
        <taxon>Pseudomonadati</taxon>
        <taxon>Spirochaetota</taxon>
        <taxon>Spirochaetia</taxon>
        <taxon>Brachyspirales</taxon>
        <taxon>Brachyspiraceae</taxon>
        <taxon>Brachyspira</taxon>
    </lineage>
</organism>
<protein>
    <submittedName>
        <fullName evidence="1">Uncharacterized protein</fullName>
    </submittedName>
</protein>
<evidence type="ECO:0000313" key="1">
    <source>
        <dbReference type="EMBL" id="TKZ32777.1"/>
    </source>
</evidence>
<keyword evidence="2" id="KW-1185">Reference proteome</keyword>
<accession>A0ABY2TPE5</accession>
<reference evidence="1 2" key="1">
    <citation type="journal article" date="2019" name="Anaerobe">
        <title>Brachyspira catarrhinii sp. nov., an anaerobic intestinal spirochaete isolated from vervet monkeys may have been misidentified as Brachyspira aalborgi in previous studies.</title>
        <authorList>
            <person name="Phillips N.D."/>
            <person name="La T."/>
            <person name="Hampson D.J."/>
        </authorList>
    </citation>
    <scope>NUCLEOTIDE SEQUENCE [LARGE SCALE GENOMIC DNA]</scope>
    <source>
        <strain evidence="1 2">Z12</strain>
    </source>
</reference>
<dbReference type="EMBL" id="SJDU01000262">
    <property type="protein sequence ID" value="TKZ32777.1"/>
    <property type="molecule type" value="Genomic_DNA"/>
</dbReference>
<sequence length="209" mass="24823">MNINNFNFSFMLEDFTDISKLTPNKKMKIISNNIQRIYDVCGAKFGLSYTRLYEALMRYSKDIYGAKRIDNILSKYIKNRKELNYVSFKIRSSSGLMIESNEPHIRKRLAYLTYHLVHQKPFISNEIDKSKFKQDKAYTTFVLNFNEMITLFIVFNIMEELEVKVGLYLKDKEYFIHCLNNRNLSRSSLELLFESLLMNTELYDDSSIN</sequence>
<proteinExistence type="predicted"/>